<gene>
    <name evidence="1" type="ORF">MGAD_11540</name>
</gene>
<dbReference type="Proteomes" id="UP000466187">
    <property type="component" value="Chromosome"/>
</dbReference>
<evidence type="ECO:0000313" key="1">
    <source>
        <dbReference type="EMBL" id="BBZ16819.1"/>
    </source>
</evidence>
<dbReference type="SUPFAM" id="SSF52777">
    <property type="entry name" value="CoA-dependent acyltransferases"/>
    <property type="match status" value="1"/>
</dbReference>
<protein>
    <recommendedName>
        <fullName evidence="3">Polyketide synthase</fullName>
    </recommendedName>
</protein>
<accession>A0A7I7WGP9</accession>
<organism evidence="1 2">
    <name type="scientific">Mycolicibacterium gadium</name>
    <name type="common">Mycobacterium gadium</name>
    <dbReference type="NCBI Taxonomy" id="1794"/>
    <lineage>
        <taxon>Bacteria</taxon>
        <taxon>Bacillati</taxon>
        <taxon>Actinomycetota</taxon>
        <taxon>Actinomycetes</taxon>
        <taxon>Mycobacteriales</taxon>
        <taxon>Mycobacteriaceae</taxon>
        <taxon>Mycolicibacterium</taxon>
    </lineage>
</organism>
<sequence length="253" mass="27274">MGSANRKPESFALIDTAVTVSGGLSHIWDTWAIVVAMVASQLRMTAKEASNSFTEIALATIHVVDHDVPDASRAADMVRLSTLDNEELTAELDGASDWLGAPTDELLLAALARTIARTLGEGIVPIDVASERGSLLDAVPVMCVTAAQASATDVLRGVHNALASASERTDDAMSEVYFNYLGQVPESSVPVPVQETPPGLGHALELRVYRTQGLVHVDWWYDTSYFEPYTIEELAEQFPRALYEMTTDALPAV</sequence>
<dbReference type="EMBL" id="AP022608">
    <property type="protein sequence ID" value="BBZ16819.1"/>
    <property type="molecule type" value="Genomic_DNA"/>
</dbReference>
<dbReference type="KEGG" id="mgad:MGAD_11540"/>
<evidence type="ECO:0000313" key="2">
    <source>
        <dbReference type="Proteomes" id="UP000466187"/>
    </source>
</evidence>
<evidence type="ECO:0008006" key="3">
    <source>
        <dbReference type="Google" id="ProtNLM"/>
    </source>
</evidence>
<proteinExistence type="predicted"/>
<dbReference type="Gene3D" id="3.30.559.30">
    <property type="entry name" value="Nonribosomal peptide synthetase, condensation domain"/>
    <property type="match status" value="1"/>
</dbReference>
<dbReference type="AlphaFoldDB" id="A0A7I7WGP9"/>
<name>A0A7I7WGP9_MYCGU</name>
<reference evidence="1 2" key="1">
    <citation type="journal article" date="2019" name="Emerg. Microbes Infect.">
        <title>Comprehensive subspecies identification of 175 nontuberculous mycobacteria species based on 7547 genomic profiles.</title>
        <authorList>
            <person name="Matsumoto Y."/>
            <person name="Kinjo T."/>
            <person name="Motooka D."/>
            <person name="Nabeya D."/>
            <person name="Jung N."/>
            <person name="Uechi K."/>
            <person name="Horii T."/>
            <person name="Iida T."/>
            <person name="Fujita J."/>
            <person name="Nakamura S."/>
        </authorList>
    </citation>
    <scope>NUCLEOTIDE SEQUENCE [LARGE SCALE GENOMIC DNA]</scope>
    <source>
        <strain evidence="1 2">JCM 12688</strain>
    </source>
</reference>